<protein>
    <submittedName>
        <fullName evidence="7">SCO family protein</fullName>
    </submittedName>
</protein>
<feature type="domain" description="Thioredoxin" evidence="6">
    <location>
        <begin position="42"/>
        <end position="205"/>
    </location>
</feature>
<reference evidence="7 8" key="1">
    <citation type="submission" date="2017-07" db="EMBL/GenBank/DDBJ databases">
        <title>Niveispirillum cyanobacteriorum sp. nov., isolated from cyanobacterial aggregates in a eutrophic lake.</title>
        <authorList>
            <person name="Cai H."/>
        </authorList>
    </citation>
    <scope>NUCLEOTIDE SEQUENCE [LARGE SCALE GENOMIC DNA]</scope>
    <source>
        <strain evidence="8">TH1-14</strain>
    </source>
</reference>
<dbReference type="OrthoDB" id="9790194at2"/>
<dbReference type="InterPro" id="IPR013766">
    <property type="entry name" value="Thioredoxin_domain"/>
</dbReference>
<evidence type="ECO:0000256" key="1">
    <source>
        <dbReference type="ARBA" id="ARBA00010996"/>
    </source>
</evidence>
<keyword evidence="2 3" id="KW-0186">Copper</keyword>
<dbReference type="InterPro" id="IPR036249">
    <property type="entry name" value="Thioredoxin-like_sf"/>
</dbReference>
<evidence type="ECO:0000256" key="4">
    <source>
        <dbReference type="PIRSR" id="PIRSR603782-2"/>
    </source>
</evidence>
<gene>
    <name evidence="7" type="ORF">CHU95_17415</name>
</gene>
<dbReference type="AlphaFoldDB" id="A0A255YUN9"/>
<evidence type="ECO:0000313" key="8">
    <source>
        <dbReference type="Proteomes" id="UP000216998"/>
    </source>
</evidence>
<dbReference type="InterPro" id="IPR003782">
    <property type="entry name" value="SCO1/SenC"/>
</dbReference>
<evidence type="ECO:0000256" key="2">
    <source>
        <dbReference type="ARBA" id="ARBA00023008"/>
    </source>
</evidence>
<keyword evidence="3" id="KW-0479">Metal-binding</keyword>
<evidence type="ECO:0000259" key="6">
    <source>
        <dbReference type="PROSITE" id="PS51352"/>
    </source>
</evidence>
<dbReference type="SUPFAM" id="SSF52833">
    <property type="entry name" value="Thioredoxin-like"/>
    <property type="match status" value="1"/>
</dbReference>
<comment type="caution">
    <text evidence="7">The sequence shown here is derived from an EMBL/GenBank/DDBJ whole genome shotgun (WGS) entry which is preliminary data.</text>
</comment>
<keyword evidence="5" id="KW-0472">Membrane</keyword>
<dbReference type="PANTHER" id="PTHR12151">
    <property type="entry name" value="ELECTRON TRANSPORT PROTIN SCO1/SENC FAMILY MEMBER"/>
    <property type="match status" value="1"/>
</dbReference>
<organism evidence="7 8">
    <name type="scientific">Niveispirillum lacus</name>
    <dbReference type="NCBI Taxonomy" id="1981099"/>
    <lineage>
        <taxon>Bacteria</taxon>
        <taxon>Pseudomonadati</taxon>
        <taxon>Pseudomonadota</taxon>
        <taxon>Alphaproteobacteria</taxon>
        <taxon>Rhodospirillales</taxon>
        <taxon>Azospirillaceae</taxon>
        <taxon>Niveispirillum</taxon>
    </lineage>
</organism>
<dbReference type="PANTHER" id="PTHR12151:SF25">
    <property type="entry name" value="LINALOOL DEHYDRATASE_ISOMERASE DOMAIN-CONTAINING PROTEIN"/>
    <property type="match status" value="1"/>
</dbReference>
<dbReference type="PROSITE" id="PS51352">
    <property type="entry name" value="THIOREDOXIN_2"/>
    <property type="match status" value="1"/>
</dbReference>
<keyword evidence="8" id="KW-1185">Reference proteome</keyword>
<name>A0A255YUN9_9PROT</name>
<feature type="binding site" evidence="3">
    <location>
        <position position="170"/>
    </location>
    <ligand>
        <name>Cu cation</name>
        <dbReference type="ChEBI" id="CHEBI:23378"/>
    </ligand>
</feature>
<dbReference type="EMBL" id="NOXU01000031">
    <property type="protein sequence ID" value="OYQ32928.1"/>
    <property type="molecule type" value="Genomic_DNA"/>
</dbReference>
<accession>A0A255YUN9</accession>
<feature type="binding site" evidence="3">
    <location>
        <position position="80"/>
    </location>
    <ligand>
        <name>Cu cation</name>
        <dbReference type="ChEBI" id="CHEBI:23378"/>
    </ligand>
</feature>
<comment type="similarity">
    <text evidence="1">Belongs to the SCO1/2 family.</text>
</comment>
<feature type="transmembrane region" description="Helical" evidence="5">
    <location>
        <begin position="7"/>
        <end position="28"/>
    </location>
</feature>
<evidence type="ECO:0000313" key="7">
    <source>
        <dbReference type="EMBL" id="OYQ32928.1"/>
    </source>
</evidence>
<dbReference type="GO" id="GO:0046872">
    <property type="term" value="F:metal ion binding"/>
    <property type="evidence" value="ECO:0007669"/>
    <property type="project" value="UniProtKB-KW"/>
</dbReference>
<feature type="disulfide bond" description="Redox-active" evidence="4">
    <location>
        <begin position="80"/>
        <end position="84"/>
    </location>
</feature>
<sequence>MKRERLVRMALAAMIGLIMAAVIAWMTIRHDQRQLAGVATSVAPASIGGPFTLTSHDGRIVSDGDFQGRYRLVFFGYTFCPDICPTELQTIAQAMDLMGAAGADVQPLFITIDPARDTAPVLADYVPLFHPTIIGLTGTPDQIAAVAKEYRVYFARSQGEPDETQYLMDHSTFAYLMAPDGSFVTVFAKGTTPEQMVEAIAAHRARGT</sequence>
<feature type="binding site" evidence="3">
    <location>
        <position position="84"/>
    </location>
    <ligand>
        <name>Cu cation</name>
        <dbReference type="ChEBI" id="CHEBI:23378"/>
    </ligand>
</feature>
<dbReference type="Pfam" id="PF02630">
    <property type="entry name" value="SCO1-SenC"/>
    <property type="match status" value="1"/>
</dbReference>
<keyword evidence="5" id="KW-1133">Transmembrane helix</keyword>
<dbReference type="Proteomes" id="UP000216998">
    <property type="component" value="Unassembled WGS sequence"/>
</dbReference>
<evidence type="ECO:0000256" key="5">
    <source>
        <dbReference type="SAM" id="Phobius"/>
    </source>
</evidence>
<keyword evidence="4" id="KW-1015">Disulfide bond</keyword>
<dbReference type="FunFam" id="3.40.30.10:FF:000013">
    <property type="entry name" value="Blast:Protein SCO1 homolog, mitochondrial"/>
    <property type="match status" value="1"/>
</dbReference>
<keyword evidence="5" id="KW-0812">Transmembrane</keyword>
<evidence type="ECO:0000256" key="3">
    <source>
        <dbReference type="PIRSR" id="PIRSR603782-1"/>
    </source>
</evidence>
<dbReference type="CDD" id="cd02968">
    <property type="entry name" value="SCO"/>
    <property type="match status" value="1"/>
</dbReference>
<proteinExistence type="inferred from homology"/>
<dbReference type="Gene3D" id="3.40.30.10">
    <property type="entry name" value="Glutaredoxin"/>
    <property type="match status" value="1"/>
</dbReference>